<dbReference type="VEuPathDB" id="ToxoDB:ETH_00006675"/>
<dbReference type="PROSITE" id="PS50084">
    <property type="entry name" value="KH_TYPE_1"/>
    <property type="match status" value="2"/>
</dbReference>
<reference evidence="6" key="1">
    <citation type="submission" date="2013-10" db="EMBL/GenBank/DDBJ databases">
        <title>Genomic analysis of the causative agents of coccidiosis in chickens.</title>
        <authorList>
            <person name="Reid A.J."/>
            <person name="Blake D."/>
            <person name="Billington K."/>
            <person name="Browne H."/>
            <person name="Dunn M."/>
            <person name="Hung S."/>
            <person name="Kawahara F."/>
            <person name="Miranda-Saavedra D."/>
            <person name="Mourier T."/>
            <person name="Nagra H."/>
            <person name="Otto T.D."/>
            <person name="Rawlings N."/>
            <person name="Sanchez A."/>
            <person name="Sanders M."/>
            <person name="Subramaniam C."/>
            <person name="Tay Y."/>
            <person name="Dear P."/>
            <person name="Doerig C."/>
            <person name="Gruber A."/>
            <person name="Parkinson J."/>
            <person name="Shirley M."/>
            <person name="Wan K.L."/>
            <person name="Berriman M."/>
            <person name="Tomley F."/>
            <person name="Pain A."/>
        </authorList>
    </citation>
    <scope>NUCLEOTIDE SEQUENCE [LARGE SCALE GENOMIC DNA]</scope>
    <source>
        <strain evidence="6">Houghton</strain>
    </source>
</reference>
<dbReference type="GO" id="GO:0003723">
    <property type="term" value="F:RNA binding"/>
    <property type="evidence" value="ECO:0007669"/>
    <property type="project" value="UniProtKB-UniRule"/>
</dbReference>
<dbReference type="Proteomes" id="UP000030747">
    <property type="component" value="Unassembled WGS sequence"/>
</dbReference>
<dbReference type="OMA" id="RNMREVI"/>
<feature type="transmembrane region" description="Helical" evidence="4">
    <location>
        <begin position="501"/>
        <end position="519"/>
    </location>
</feature>
<organism evidence="6 7">
    <name type="scientific">Eimeria tenella</name>
    <name type="common">Coccidian parasite</name>
    <dbReference type="NCBI Taxonomy" id="5802"/>
    <lineage>
        <taxon>Eukaryota</taxon>
        <taxon>Sar</taxon>
        <taxon>Alveolata</taxon>
        <taxon>Apicomplexa</taxon>
        <taxon>Conoidasida</taxon>
        <taxon>Coccidia</taxon>
        <taxon>Eucoccidiorida</taxon>
        <taxon>Eimeriorina</taxon>
        <taxon>Eimeriidae</taxon>
        <taxon>Eimeria</taxon>
    </lineage>
</organism>
<accession>U6KXJ2</accession>
<dbReference type="AlphaFoldDB" id="U6KXJ2"/>
<dbReference type="EMBL" id="HG675732">
    <property type="protein sequence ID" value="CDJ42686.1"/>
    <property type="molecule type" value="Genomic_DNA"/>
</dbReference>
<reference evidence="6" key="2">
    <citation type="submission" date="2013-10" db="EMBL/GenBank/DDBJ databases">
        <authorList>
            <person name="Aslett M."/>
        </authorList>
    </citation>
    <scope>NUCLEOTIDE SEQUENCE [LARGE SCALE GENOMIC DNA]</scope>
    <source>
        <strain evidence="6">Houghton</strain>
    </source>
</reference>
<dbReference type="VEuPathDB" id="ToxoDB:ETH2_0734500"/>
<dbReference type="SUPFAM" id="SSF54791">
    <property type="entry name" value="Eukaryotic type KH-domain (KH-domain type I)"/>
    <property type="match status" value="2"/>
</dbReference>
<keyword evidence="4" id="KW-1133">Transmembrane helix</keyword>
<evidence type="ECO:0000313" key="6">
    <source>
        <dbReference type="EMBL" id="CDJ42686.1"/>
    </source>
</evidence>
<name>U6KXJ2_EIMTE</name>
<keyword evidence="3" id="KW-0175">Coiled coil</keyword>
<dbReference type="GeneID" id="25250537"/>
<gene>
    <name evidence="6" type="ORF">ETH_00006675</name>
</gene>
<evidence type="ECO:0000259" key="5">
    <source>
        <dbReference type="SMART" id="SM00322"/>
    </source>
</evidence>
<dbReference type="PANTHER" id="PTHR10288">
    <property type="entry name" value="KH DOMAIN CONTAINING RNA BINDING PROTEIN"/>
    <property type="match status" value="1"/>
</dbReference>
<evidence type="ECO:0000256" key="1">
    <source>
        <dbReference type="ARBA" id="ARBA00022737"/>
    </source>
</evidence>
<proteinExistence type="predicted"/>
<sequence>MGDTKAAELCSLPLPETRAATSCSISNSSSCISSSSNNAADDNNCYCKILVTNHLAGIIIGQAGHEIRALKTLTGAKIVLSPHGMYFPGTMERVAAVEGPEQAVFHVLDWVLDKMAVAAAAAAAAGAAVGGSVSVAGECPGGASALLSEEQQQQQQQQLLLQQQLSTVRICVPRAVVGSLIGKNGGYIQSLRVATGATINISPLFVTAEEACAERIVSVESRKRQNLKAAAFTLIKKINEHPDKGCCRHVCYFRKHSFESPLAEPLAAARSRLQQQQMQQQQHQMQQQQQMQQLQQHREQELRRRAVSLVMGTVSSSSMFDAAAANSGSSNSSNNLVPAAAEDSFAAAFKRFCEARATAKAAAKEAPAAAAAAAAATVAKARAAAASRISAAAAAAAAQGGAAIDAVPTLTRNMKEVIAQARAAKEAAATAEATATAAATAVAGKGPNETVWDFSACSTAAGSTDKLPTISEDGSIYNATIEEEETSSRARLQRQQQQPSLSLLILIAVFLAALLRIVFNN</sequence>
<feature type="domain" description="K Homology" evidence="5">
    <location>
        <begin position="164"/>
        <end position="239"/>
    </location>
</feature>
<evidence type="ECO:0000313" key="7">
    <source>
        <dbReference type="Proteomes" id="UP000030747"/>
    </source>
</evidence>
<keyword evidence="4" id="KW-0812">Transmembrane</keyword>
<dbReference type="Gene3D" id="3.30.1370.10">
    <property type="entry name" value="K Homology domain, type 1"/>
    <property type="match status" value="2"/>
</dbReference>
<evidence type="ECO:0000256" key="4">
    <source>
        <dbReference type="SAM" id="Phobius"/>
    </source>
</evidence>
<keyword evidence="1" id="KW-0677">Repeat</keyword>
<feature type="domain" description="K Homology" evidence="5">
    <location>
        <begin position="43"/>
        <end position="116"/>
    </location>
</feature>
<dbReference type="SMART" id="SM00322">
    <property type="entry name" value="KH"/>
    <property type="match status" value="2"/>
</dbReference>
<dbReference type="InterPro" id="IPR036612">
    <property type="entry name" value="KH_dom_type_1_sf"/>
</dbReference>
<evidence type="ECO:0000256" key="3">
    <source>
        <dbReference type="SAM" id="Coils"/>
    </source>
</evidence>
<dbReference type="Pfam" id="PF00013">
    <property type="entry name" value="KH_1"/>
    <property type="match status" value="2"/>
</dbReference>
<dbReference type="InterPro" id="IPR004088">
    <property type="entry name" value="KH_dom_type_1"/>
</dbReference>
<evidence type="ECO:0000256" key="2">
    <source>
        <dbReference type="PROSITE-ProRule" id="PRU00117"/>
    </source>
</evidence>
<keyword evidence="2" id="KW-0694">RNA-binding</keyword>
<keyword evidence="7" id="KW-1185">Reference proteome</keyword>
<dbReference type="OrthoDB" id="441329at2759"/>
<dbReference type="RefSeq" id="XP_013233436.1">
    <property type="nucleotide sequence ID" value="XM_013377982.1"/>
</dbReference>
<dbReference type="InterPro" id="IPR004087">
    <property type="entry name" value="KH_dom"/>
</dbReference>
<keyword evidence="4" id="KW-0472">Membrane</keyword>
<feature type="coiled-coil region" evidence="3">
    <location>
        <begin position="266"/>
        <end position="304"/>
    </location>
</feature>
<protein>
    <submittedName>
        <fullName evidence="6">KH domain-containing protein, putative</fullName>
    </submittedName>
</protein>